<dbReference type="InterPro" id="IPR011601">
    <property type="entry name" value="MurB_C"/>
</dbReference>
<evidence type="ECO:0000259" key="20">
    <source>
        <dbReference type="PROSITE" id="PS51387"/>
    </source>
</evidence>
<evidence type="ECO:0000256" key="15">
    <source>
        <dbReference type="ARBA" id="ARBA00023306"/>
    </source>
</evidence>
<dbReference type="Proteomes" id="UP001597158">
    <property type="component" value="Unassembled WGS sequence"/>
</dbReference>
<evidence type="ECO:0000256" key="9">
    <source>
        <dbReference type="ARBA" id="ARBA00022630"/>
    </source>
</evidence>
<keyword evidence="22" id="KW-1185">Reference proteome</keyword>
<dbReference type="InterPro" id="IPR016169">
    <property type="entry name" value="FAD-bd_PCMH_sub2"/>
</dbReference>
<comment type="catalytic activity">
    <reaction evidence="18 19">
        <text>UDP-N-acetyl-alpha-D-muramate + NADP(+) = UDP-N-acetyl-3-O-(1-carboxyvinyl)-alpha-D-glucosamine + NADPH + H(+)</text>
        <dbReference type="Rhea" id="RHEA:12248"/>
        <dbReference type="ChEBI" id="CHEBI:15378"/>
        <dbReference type="ChEBI" id="CHEBI:57783"/>
        <dbReference type="ChEBI" id="CHEBI:58349"/>
        <dbReference type="ChEBI" id="CHEBI:68483"/>
        <dbReference type="ChEBI" id="CHEBI:70757"/>
        <dbReference type="EC" id="1.3.1.98"/>
    </reaction>
</comment>
<dbReference type="PANTHER" id="PTHR21071">
    <property type="entry name" value="UDP-N-ACETYLENOLPYRUVOYLGLUCOSAMINE REDUCTASE"/>
    <property type="match status" value="1"/>
</dbReference>
<dbReference type="InterPro" id="IPR036318">
    <property type="entry name" value="FAD-bd_PCMH-like_sf"/>
</dbReference>
<dbReference type="GO" id="GO:0008762">
    <property type="term" value="F:UDP-N-acetylmuramate dehydrogenase activity"/>
    <property type="evidence" value="ECO:0007669"/>
    <property type="project" value="UniProtKB-EC"/>
</dbReference>
<keyword evidence="9 19" id="KW-0285">Flavoprotein</keyword>
<reference evidence="22" key="1">
    <citation type="journal article" date="2019" name="Int. J. Syst. Evol. Microbiol.">
        <title>The Global Catalogue of Microorganisms (GCM) 10K type strain sequencing project: providing services to taxonomists for standard genome sequencing and annotation.</title>
        <authorList>
            <consortium name="The Broad Institute Genomics Platform"/>
            <consortium name="The Broad Institute Genome Sequencing Center for Infectious Disease"/>
            <person name="Wu L."/>
            <person name="Ma J."/>
        </authorList>
    </citation>
    <scope>NUCLEOTIDE SEQUENCE [LARGE SCALE GENOMIC DNA]</scope>
    <source>
        <strain evidence="22">CCUG 48884</strain>
    </source>
</reference>
<dbReference type="InterPro" id="IPR036635">
    <property type="entry name" value="MurB_C_sf"/>
</dbReference>
<keyword evidence="7 19" id="KW-0963">Cytoplasm</keyword>
<keyword evidence="16 19" id="KW-0961">Cell wall biogenesis/degradation</keyword>
<feature type="active site" evidence="19">
    <location>
        <position position="334"/>
    </location>
</feature>
<accession>A0ABW3WBE0</accession>
<feature type="active site" evidence="19">
    <location>
        <position position="165"/>
    </location>
</feature>
<evidence type="ECO:0000256" key="8">
    <source>
        <dbReference type="ARBA" id="ARBA00022618"/>
    </source>
</evidence>
<evidence type="ECO:0000256" key="1">
    <source>
        <dbReference type="ARBA" id="ARBA00001974"/>
    </source>
</evidence>
<evidence type="ECO:0000256" key="3">
    <source>
        <dbReference type="ARBA" id="ARBA00004496"/>
    </source>
</evidence>
<dbReference type="HAMAP" id="MF_00037">
    <property type="entry name" value="MurB"/>
    <property type="match status" value="1"/>
</dbReference>
<keyword evidence="14 19" id="KW-0560">Oxidoreductase</keyword>
<evidence type="ECO:0000256" key="6">
    <source>
        <dbReference type="ARBA" id="ARBA00015188"/>
    </source>
</evidence>
<keyword evidence="8 19" id="KW-0132">Cell division</keyword>
<comment type="pathway">
    <text evidence="4 19">Cell wall biogenesis; peptidoglycan biosynthesis.</text>
</comment>
<organism evidence="21 22">
    <name type="scientific">Thauera mechernichensis</name>
    <dbReference type="NCBI Taxonomy" id="82788"/>
    <lineage>
        <taxon>Bacteria</taxon>
        <taxon>Pseudomonadati</taxon>
        <taxon>Pseudomonadota</taxon>
        <taxon>Betaproteobacteria</taxon>
        <taxon>Rhodocyclales</taxon>
        <taxon>Zoogloeaceae</taxon>
        <taxon>Thauera</taxon>
    </lineage>
</organism>
<evidence type="ECO:0000256" key="18">
    <source>
        <dbReference type="ARBA" id="ARBA00048914"/>
    </source>
</evidence>
<feature type="domain" description="FAD-binding PCMH-type" evidence="20">
    <location>
        <begin position="18"/>
        <end position="188"/>
    </location>
</feature>
<evidence type="ECO:0000313" key="21">
    <source>
        <dbReference type="EMBL" id="MFD1262267.1"/>
    </source>
</evidence>
<dbReference type="Gene3D" id="3.90.78.10">
    <property type="entry name" value="UDP-N-acetylenolpyruvoylglucosamine reductase, C-terminal domain"/>
    <property type="match status" value="1"/>
</dbReference>
<evidence type="ECO:0000256" key="16">
    <source>
        <dbReference type="ARBA" id="ARBA00023316"/>
    </source>
</evidence>
<protein>
    <recommendedName>
        <fullName evidence="6 19">UDP-N-acetylenolpyruvoylglucosamine reductase</fullName>
        <ecNumber evidence="5 19">1.3.1.98</ecNumber>
    </recommendedName>
    <alternativeName>
        <fullName evidence="17 19">UDP-N-acetylmuramate dehydrogenase</fullName>
    </alternativeName>
</protein>
<evidence type="ECO:0000256" key="4">
    <source>
        <dbReference type="ARBA" id="ARBA00004752"/>
    </source>
</evidence>
<proteinExistence type="inferred from homology"/>
<dbReference type="Gene3D" id="3.30.43.10">
    <property type="entry name" value="Uridine Diphospho-n-acetylenolpyruvylglucosamine Reductase, domain 2"/>
    <property type="match status" value="1"/>
</dbReference>
<evidence type="ECO:0000313" key="22">
    <source>
        <dbReference type="Proteomes" id="UP001597158"/>
    </source>
</evidence>
<dbReference type="NCBIfam" id="NF000755">
    <property type="entry name" value="PRK00046.1"/>
    <property type="match status" value="1"/>
</dbReference>
<comment type="caution">
    <text evidence="21">The sequence shown here is derived from an EMBL/GenBank/DDBJ whole genome shotgun (WGS) entry which is preliminary data.</text>
</comment>
<dbReference type="EMBL" id="JBHTMC010000002">
    <property type="protein sequence ID" value="MFD1262267.1"/>
    <property type="molecule type" value="Genomic_DNA"/>
</dbReference>
<dbReference type="InterPro" id="IPR003170">
    <property type="entry name" value="MurB"/>
</dbReference>
<evidence type="ECO:0000256" key="2">
    <source>
        <dbReference type="ARBA" id="ARBA00003921"/>
    </source>
</evidence>
<evidence type="ECO:0000256" key="17">
    <source>
        <dbReference type="ARBA" id="ARBA00031026"/>
    </source>
</evidence>
<comment type="cofactor">
    <cofactor evidence="1 19">
        <name>FAD</name>
        <dbReference type="ChEBI" id="CHEBI:57692"/>
    </cofactor>
</comment>
<dbReference type="RefSeq" id="WP_277831605.1">
    <property type="nucleotide sequence ID" value="NZ_JARQZE010000003.1"/>
</dbReference>
<feature type="active site" description="Proton donor" evidence="19">
    <location>
        <position position="238"/>
    </location>
</feature>
<dbReference type="InterPro" id="IPR016166">
    <property type="entry name" value="FAD-bd_PCMH"/>
</dbReference>
<dbReference type="Gene3D" id="3.30.465.10">
    <property type="match status" value="1"/>
</dbReference>
<comment type="function">
    <text evidence="2 19">Cell wall formation.</text>
</comment>
<evidence type="ECO:0000256" key="12">
    <source>
        <dbReference type="ARBA" id="ARBA00022960"/>
    </source>
</evidence>
<sequence>MGEDVRNADLAGLNTFGLPARAARLVHVRSAAQLKALIAEPAWAATPRLVLGSGSNLVLVGDFAGTVLKVELAGRRLVAEHADAWVVEAGAGENWHAFVRWTLEHGWPGLENLSLIPGTVGAAPIQNIGAYGLELAERFDALDAIDLDSGQVRTFSLADCGFAYRDSVFKRAPGRWLVSAVRFRLPRPWRAVTRYADVMQALGERSIATPDALDISDAVVAIRRRKLPDPALLGNAGSFFKNPVVDAGLCAHLLAAYPAMPHYPQADGSEKLAAGWLIEQAGWKGRDLGPVGCYERQALVLVNRGGATGADVERIARAIMADVEARFGVRLEPEPVFVRA</sequence>
<dbReference type="SUPFAM" id="SSF56176">
    <property type="entry name" value="FAD-binding/transporter-associated domain-like"/>
    <property type="match status" value="1"/>
</dbReference>
<keyword evidence="10 19" id="KW-0274">FAD</keyword>
<comment type="similarity">
    <text evidence="19">Belongs to the MurB family.</text>
</comment>
<keyword evidence="13 19" id="KW-0573">Peptidoglycan synthesis</keyword>
<keyword evidence="11 19" id="KW-0521">NADP</keyword>
<gene>
    <name evidence="19 21" type="primary">murB</name>
    <name evidence="21" type="ORF">ACFQ4M_01650</name>
</gene>
<dbReference type="PANTHER" id="PTHR21071:SF4">
    <property type="entry name" value="UDP-N-ACETYLENOLPYRUVOYLGLUCOSAMINE REDUCTASE"/>
    <property type="match status" value="1"/>
</dbReference>
<keyword evidence="15 19" id="KW-0131">Cell cycle</keyword>
<dbReference type="SUPFAM" id="SSF56194">
    <property type="entry name" value="Uridine diphospho-N-Acetylenolpyruvylglucosamine reductase, MurB, C-terminal domain"/>
    <property type="match status" value="1"/>
</dbReference>
<evidence type="ECO:0000256" key="5">
    <source>
        <dbReference type="ARBA" id="ARBA00012518"/>
    </source>
</evidence>
<dbReference type="InterPro" id="IPR016167">
    <property type="entry name" value="FAD-bd_PCMH_sub1"/>
</dbReference>
<dbReference type="InterPro" id="IPR006094">
    <property type="entry name" value="Oxid_FAD_bind_N"/>
</dbReference>
<evidence type="ECO:0000256" key="11">
    <source>
        <dbReference type="ARBA" id="ARBA00022857"/>
    </source>
</evidence>
<evidence type="ECO:0000256" key="19">
    <source>
        <dbReference type="HAMAP-Rule" id="MF_00037"/>
    </source>
</evidence>
<dbReference type="Pfam" id="PF02873">
    <property type="entry name" value="MurB_C"/>
    <property type="match status" value="1"/>
</dbReference>
<dbReference type="NCBIfam" id="NF010478">
    <property type="entry name" value="PRK13903.1"/>
    <property type="match status" value="1"/>
</dbReference>
<evidence type="ECO:0000256" key="13">
    <source>
        <dbReference type="ARBA" id="ARBA00022984"/>
    </source>
</evidence>
<comment type="subcellular location">
    <subcellularLocation>
        <location evidence="3 19">Cytoplasm</location>
    </subcellularLocation>
</comment>
<keyword evidence="12 19" id="KW-0133">Cell shape</keyword>
<dbReference type="Pfam" id="PF01565">
    <property type="entry name" value="FAD_binding_4"/>
    <property type="match status" value="1"/>
</dbReference>
<evidence type="ECO:0000256" key="14">
    <source>
        <dbReference type="ARBA" id="ARBA00023002"/>
    </source>
</evidence>
<name>A0ABW3WBE0_9RHOO</name>
<dbReference type="NCBIfam" id="TIGR00179">
    <property type="entry name" value="murB"/>
    <property type="match status" value="1"/>
</dbReference>
<dbReference type="EC" id="1.3.1.98" evidence="5 19"/>
<evidence type="ECO:0000256" key="10">
    <source>
        <dbReference type="ARBA" id="ARBA00022827"/>
    </source>
</evidence>
<evidence type="ECO:0000256" key="7">
    <source>
        <dbReference type="ARBA" id="ARBA00022490"/>
    </source>
</evidence>
<dbReference type="PROSITE" id="PS51387">
    <property type="entry name" value="FAD_PCMH"/>
    <property type="match status" value="1"/>
</dbReference>